<keyword evidence="3" id="KW-1185">Reference proteome</keyword>
<dbReference type="Proteomes" id="UP000479000">
    <property type="component" value="Unassembled WGS sequence"/>
</dbReference>
<feature type="compositionally biased region" description="Low complexity" evidence="1">
    <location>
        <begin position="1"/>
        <end position="27"/>
    </location>
</feature>
<evidence type="ECO:0000256" key="1">
    <source>
        <dbReference type="SAM" id="MobiDB-lite"/>
    </source>
</evidence>
<gene>
    <name evidence="2" type="ORF">NTEN_LOCUS9642</name>
</gene>
<organism evidence="2 3">
    <name type="scientific">Nesidiocoris tenuis</name>
    <dbReference type="NCBI Taxonomy" id="355587"/>
    <lineage>
        <taxon>Eukaryota</taxon>
        <taxon>Metazoa</taxon>
        <taxon>Ecdysozoa</taxon>
        <taxon>Arthropoda</taxon>
        <taxon>Hexapoda</taxon>
        <taxon>Insecta</taxon>
        <taxon>Pterygota</taxon>
        <taxon>Neoptera</taxon>
        <taxon>Paraneoptera</taxon>
        <taxon>Hemiptera</taxon>
        <taxon>Heteroptera</taxon>
        <taxon>Panheteroptera</taxon>
        <taxon>Cimicomorpha</taxon>
        <taxon>Miridae</taxon>
        <taxon>Dicyphina</taxon>
        <taxon>Nesidiocoris</taxon>
    </lineage>
</organism>
<accession>A0A6H5GM58</accession>
<protein>
    <submittedName>
        <fullName evidence="2">Uncharacterized protein</fullName>
    </submittedName>
</protein>
<sequence>DGVLSTPTDPSPTSSRRLTSMLSPSLTAPRSTQESLPDSSAPTPSRKTLAK</sequence>
<proteinExistence type="predicted"/>
<name>A0A6H5GM58_9HEMI</name>
<feature type="region of interest" description="Disordered" evidence="1">
    <location>
        <begin position="1"/>
        <end position="51"/>
    </location>
</feature>
<feature type="non-terminal residue" evidence="2">
    <location>
        <position position="1"/>
    </location>
</feature>
<evidence type="ECO:0000313" key="3">
    <source>
        <dbReference type="Proteomes" id="UP000479000"/>
    </source>
</evidence>
<feature type="compositionally biased region" description="Polar residues" evidence="1">
    <location>
        <begin position="28"/>
        <end position="51"/>
    </location>
</feature>
<dbReference type="EMBL" id="CADCXU010014600">
    <property type="protein sequence ID" value="CAB0004165.1"/>
    <property type="molecule type" value="Genomic_DNA"/>
</dbReference>
<dbReference type="AlphaFoldDB" id="A0A6H5GM58"/>
<reference evidence="2 3" key="1">
    <citation type="submission" date="2020-02" db="EMBL/GenBank/DDBJ databases">
        <authorList>
            <person name="Ferguson B K."/>
        </authorList>
    </citation>
    <scope>NUCLEOTIDE SEQUENCE [LARGE SCALE GENOMIC DNA]</scope>
</reference>
<evidence type="ECO:0000313" key="2">
    <source>
        <dbReference type="EMBL" id="CAB0004165.1"/>
    </source>
</evidence>